<evidence type="ECO:0000313" key="2">
    <source>
        <dbReference type="EMBL" id="KAF2726699.1"/>
    </source>
</evidence>
<proteinExistence type="predicted"/>
<dbReference type="AlphaFoldDB" id="A0A9P4QHT1"/>
<dbReference type="InterPro" id="IPR010730">
    <property type="entry name" value="HET"/>
</dbReference>
<sequence>MRKEEYVALSHRWGSLSVEEKMEYCTTQENIDKRLLKGFRVSELPQTFQDAITVTRQLGILYLWIDSLCIIQYGDNEKDWEIESKRMESVFSGACCTIAATAAEDSKAGFLHRRTIPRNIHVRDDSGKQFYISTDIDDFDKDVDKAELNKRAWVMQEAVLSKRTIHFSSNQIYWECGEGVYCENLVKLESRPQGRFFTLDPVFPSHLLRAGEERTLKFISFLIQNYSERSLTVPSDRSIAVAGLLDRVAGTLKCRCRYGVFELYLHRNLLWQASNSGLKEITYNHDHRVPSWSWMAYSGGINFLNIEFGKVEWINHLRFDEESRLLLVAKIGRFQDCALQPDGRCYAVLGFKGKEVGSIQYDVDGDEEFCEKKCVPLGRTRTWWHKTKYYVIVVRSTGVVSEYRRIGVGWIQSSYIEQLSSDVRIV</sequence>
<evidence type="ECO:0000313" key="3">
    <source>
        <dbReference type="Proteomes" id="UP000799444"/>
    </source>
</evidence>
<protein>
    <submittedName>
        <fullName evidence="2">HET-domain-containing protein</fullName>
    </submittedName>
</protein>
<accession>A0A9P4QHT1</accession>
<dbReference type="OrthoDB" id="4161196at2759"/>
<reference evidence="2" key="1">
    <citation type="journal article" date="2020" name="Stud. Mycol.">
        <title>101 Dothideomycetes genomes: a test case for predicting lifestyles and emergence of pathogens.</title>
        <authorList>
            <person name="Haridas S."/>
            <person name="Albert R."/>
            <person name="Binder M."/>
            <person name="Bloem J."/>
            <person name="Labutti K."/>
            <person name="Salamov A."/>
            <person name="Andreopoulos B."/>
            <person name="Baker S."/>
            <person name="Barry K."/>
            <person name="Bills G."/>
            <person name="Bluhm B."/>
            <person name="Cannon C."/>
            <person name="Castanera R."/>
            <person name="Culley D."/>
            <person name="Daum C."/>
            <person name="Ezra D."/>
            <person name="Gonzalez J."/>
            <person name="Henrissat B."/>
            <person name="Kuo A."/>
            <person name="Liang C."/>
            <person name="Lipzen A."/>
            <person name="Lutzoni F."/>
            <person name="Magnuson J."/>
            <person name="Mondo S."/>
            <person name="Nolan M."/>
            <person name="Ohm R."/>
            <person name="Pangilinan J."/>
            <person name="Park H.-J."/>
            <person name="Ramirez L."/>
            <person name="Alfaro M."/>
            <person name="Sun H."/>
            <person name="Tritt A."/>
            <person name="Yoshinaga Y."/>
            <person name="Zwiers L.-H."/>
            <person name="Turgeon B."/>
            <person name="Goodwin S."/>
            <person name="Spatafora J."/>
            <person name="Crous P."/>
            <person name="Grigoriev I."/>
        </authorList>
    </citation>
    <scope>NUCLEOTIDE SEQUENCE</scope>
    <source>
        <strain evidence="2">CBS 125425</strain>
    </source>
</reference>
<gene>
    <name evidence="2" type="ORF">EJ04DRAFT_173466</name>
</gene>
<dbReference type="PANTHER" id="PTHR33112">
    <property type="entry name" value="DOMAIN PROTEIN, PUTATIVE-RELATED"/>
    <property type="match status" value="1"/>
</dbReference>
<organism evidence="2 3">
    <name type="scientific">Polyplosphaeria fusca</name>
    <dbReference type="NCBI Taxonomy" id="682080"/>
    <lineage>
        <taxon>Eukaryota</taxon>
        <taxon>Fungi</taxon>
        <taxon>Dikarya</taxon>
        <taxon>Ascomycota</taxon>
        <taxon>Pezizomycotina</taxon>
        <taxon>Dothideomycetes</taxon>
        <taxon>Pleosporomycetidae</taxon>
        <taxon>Pleosporales</taxon>
        <taxon>Tetraplosphaeriaceae</taxon>
        <taxon>Polyplosphaeria</taxon>
    </lineage>
</organism>
<feature type="domain" description="Heterokaryon incompatibility" evidence="1">
    <location>
        <begin position="6"/>
        <end position="157"/>
    </location>
</feature>
<keyword evidence="3" id="KW-1185">Reference proteome</keyword>
<name>A0A9P4QHT1_9PLEO</name>
<dbReference type="EMBL" id="ML996407">
    <property type="protein sequence ID" value="KAF2726699.1"/>
    <property type="molecule type" value="Genomic_DNA"/>
</dbReference>
<evidence type="ECO:0000259" key="1">
    <source>
        <dbReference type="Pfam" id="PF06985"/>
    </source>
</evidence>
<comment type="caution">
    <text evidence="2">The sequence shown here is derived from an EMBL/GenBank/DDBJ whole genome shotgun (WGS) entry which is preliminary data.</text>
</comment>
<dbReference type="Pfam" id="PF06985">
    <property type="entry name" value="HET"/>
    <property type="match status" value="1"/>
</dbReference>
<dbReference type="PANTHER" id="PTHR33112:SF10">
    <property type="entry name" value="TOL"/>
    <property type="match status" value="1"/>
</dbReference>
<dbReference type="Proteomes" id="UP000799444">
    <property type="component" value="Unassembled WGS sequence"/>
</dbReference>